<comment type="caution">
    <text evidence="2">The sequence shown here is derived from an EMBL/GenBank/DDBJ whole genome shotgun (WGS) entry which is preliminary data.</text>
</comment>
<feature type="compositionally biased region" description="Polar residues" evidence="1">
    <location>
        <begin position="305"/>
        <end position="316"/>
    </location>
</feature>
<evidence type="ECO:0000256" key="1">
    <source>
        <dbReference type="SAM" id="MobiDB-lite"/>
    </source>
</evidence>
<protein>
    <submittedName>
        <fullName evidence="2">Uncharacterized protein</fullName>
    </submittedName>
</protein>
<feature type="compositionally biased region" description="Polar residues" evidence="1">
    <location>
        <begin position="88"/>
        <end position="98"/>
    </location>
</feature>
<dbReference type="Proteomes" id="UP001165065">
    <property type="component" value="Unassembled WGS sequence"/>
</dbReference>
<feature type="compositionally biased region" description="Basic and acidic residues" evidence="1">
    <location>
        <begin position="220"/>
        <end position="233"/>
    </location>
</feature>
<feature type="region of interest" description="Disordered" evidence="1">
    <location>
        <begin position="1"/>
        <end position="121"/>
    </location>
</feature>
<dbReference type="EMBL" id="BRYA01000657">
    <property type="protein sequence ID" value="GMI28162.1"/>
    <property type="molecule type" value="Genomic_DNA"/>
</dbReference>
<reference evidence="3" key="1">
    <citation type="journal article" date="2023" name="Commun. Biol.">
        <title>Genome analysis of Parmales, the sister group of diatoms, reveals the evolutionary specialization of diatoms from phago-mixotrophs to photoautotrophs.</title>
        <authorList>
            <person name="Ban H."/>
            <person name="Sato S."/>
            <person name="Yoshikawa S."/>
            <person name="Yamada K."/>
            <person name="Nakamura Y."/>
            <person name="Ichinomiya M."/>
            <person name="Sato N."/>
            <person name="Blanc-Mathieu R."/>
            <person name="Endo H."/>
            <person name="Kuwata A."/>
            <person name="Ogata H."/>
        </authorList>
    </citation>
    <scope>NUCLEOTIDE SEQUENCE [LARGE SCALE GENOMIC DNA]</scope>
</reference>
<sequence>MPNTRTTGGAPGQEGSGVGGGGGRGDNGNPMEWVQMGLWGNNVNGGAQTTTDKGTVMGTADGEGGGRMGGEINESKREGPISEAAGLPSQTSTATKQQPAKDLEGKEPKQGITESTGQAVTHAIPIRGAALTTPWDEGAAGGGGVFGGAGSVNSGGGSTGKSPKMVARASIETRMRMGSDHGSDNDSKGRSGGDGQLIRMSVEKSPNARMGSRRLQHIQESFEKGEISSAEKDRRKKAIFLDTKEGSSNSVNNSPELGVNNNTRRLDVKGQGKETGGTTMNGGERRKEGEGGEGRGGEGFPFNFNRVSITQGNFTR</sequence>
<feature type="compositionally biased region" description="Basic and acidic residues" evidence="1">
    <location>
        <begin position="171"/>
        <end position="191"/>
    </location>
</feature>
<dbReference type="AlphaFoldDB" id="A0A9W7L477"/>
<evidence type="ECO:0000313" key="3">
    <source>
        <dbReference type="Proteomes" id="UP001165065"/>
    </source>
</evidence>
<accession>A0A9W7L477</accession>
<proteinExistence type="predicted"/>
<evidence type="ECO:0000313" key="2">
    <source>
        <dbReference type="EMBL" id="GMI28162.1"/>
    </source>
</evidence>
<name>A0A9W7L477_9STRA</name>
<gene>
    <name evidence="2" type="ORF">TrCOL_g12254</name>
</gene>
<feature type="compositionally biased region" description="Polar residues" evidence="1">
    <location>
        <begin position="246"/>
        <end position="263"/>
    </location>
</feature>
<feature type="region of interest" description="Disordered" evidence="1">
    <location>
        <begin position="139"/>
        <end position="316"/>
    </location>
</feature>
<feature type="compositionally biased region" description="Polar residues" evidence="1">
    <location>
        <begin position="41"/>
        <end position="53"/>
    </location>
</feature>
<keyword evidence="3" id="KW-1185">Reference proteome</keyword>
<organism evidence="2 3">
    <name type="scientific">Triparma columacea</name>
    <dbReference type="NCBI Taxonomy" id="722753"/>
    <lineage>
        <taxon>Eukaryota</taxon>
        <taxon>Sar</taxon>
        <taxon>Stramenopiles</taxon>
        <taxon>Ochrophyta</taxon>
        <taxon>Bolidophyceae</taxon>
        <taxon>Parmales</taxon>
        <taxon>Triparmaceae</taxon>
        <taxon>Triparma</taxon>
    </lineage>
</organism>
<feature type="compositionally biased region" description="Basic and acidic residues" evidence="1">
    <location>
        <begin position="99"/>
        <end position="109"/>
    </location>
</feature>
<feature type="compositionally biased region" description="Gly residues" evidence="1">
    <location>
        <begin position="139"/>
        <end position="159"/>
    </location>
</feature>
<feature type="compositionally biased region" description="Basic and acidic residues" evidence="1">
    <location>
        <begin position="283"/>
        <end position="296"/>
    </location>
</feature>
<feature type="compositionally biased region" description="Gly residues" evidence="1">
    <location>
        <begin position="9"/>
        <end position="26"/>
    </location>
</feature>